<gene>
    <name evidence="1" type="ORF">AVEN_149968_1</name>
</gene>
<keyword evidence="2" id="KW-1185">Reference proteome</keyword>
<evidence type="ECO:0000313" key="2">
    <source>
        <dbReference type="Proteomes" id="UP000499080"/>
    </source>
</evidence>
<organism evidence="1 2">
    <name type="scientific">Araneus ventricosus</name>
    <name type="common">Orbweaver spider</name>
    <name type="synonym">Epeira ventricosa</name>
    <dbReference type="NCBI Taxonomy" id="182803"/>
    <lineage>
        <taxon>Eukaryota</taxon>
        <taxon>Metazoa</taxon>
        <taxon>Ecdysozoa</taxon>
        <taxon>Arthropoda</taxon>
        <taxon>Chelicerata</taxon>
        <taxon>Arachnida</taxon>
        <taxon>Araneae</taxon>
        <taxon>Araneomorphae</taxon>
        <taxon>Entelegynae</taxon>
        <taxon>Araneoidea</taxon>
        <taxon>Araneidae</taxon>
        <taxon>Araneus</taxon>
    </lineage>
</organism>
<protein>
    <submittedName>
        <fullName evidence="1">Uncharacterized protein</fullName>
    </submittedName>
</protein>
<dbReference type="AlphaFoldDB" id="A0A4Y2P8J7"/>
<evidence type="ECO:0000313" key="1">
    <source>
        <dbReference type="EMBL" id="GBN47353.1"/>
    </source>
</evidence>
<comment type="caution">
    <text evidence="1">The sequence shown here is derived from an EMBL/GenBank/DDBJ whole genome shotgun (WGS) entry which is preliminary data.</text>
</comment>
<dbReference type="EMBL" id="BGPR01010664">
    <property type="protein sequence ID" value="GBN47353.1"/>
    <property type="molecule type" value="Genomic_DNA"/>
</dbReference>
<sequence length="87" mass="9813">MGVYHESLLCLSGKEVDQGRLLLQGRESSYNAYEVANPKEPDTSSVGITPHRFVITLIKVVTPLRKIDRLSKIAPCSSMRRRQRAIM</sequence>
<accession>A0A4Y2P8J7</accession>
<dbReference type="Proteomes" id="UP000499080">
    <property type="component" value="Unassembled WGS sequence"/>
</dbReference>
<reference evidence="1 2" key="1">
    <citation type="journal article" date="2019" name="Sci. Rep.">
        <title>Orb-weaving spider Araneus ventricosus genome elucidates the spidroin gene catalogue.</title>
        <authorList>
            <person name="Kono N."/>
            <person name="Nakamura H."/>
            <person name="Ohtoshi R."/>
            <person name="Moran D.A.P."/>
            <person name="Shinohara A."/>
            <person name="Yoshida Y."/>
            <person name="Fujiwara M."/>
            <person name="Mori M."/>
            <person name="Tomita M."/>
            <person name="Arakawa K."/>
        </authorList>
    </citation>
    <scope>NUCLEOTIDE SEQUENCE [LARGE SCALE GENOMIC DNA]</scope>
</reference>
<proteinExistence type="predicted"/>
<name>A0A4Y2P8J7_ARAVE</name>